<feature type="transmembrane region" description="Helical" evidence="2">
    <location>
        <begin position="151"/>
        <end position="174"/>
    </location>
</feature>
<dbReference type="EMBL" id="BRXY01000513">
    <property type="protein sequence ID" value="GMH98258.1"/>
    <property type="molecule type" value="Genomic_DNA"/>
</dbReference>
<reference evidence="4" key="1">
    <citation type="journal article" date="2023" name="Commun. Biol.">
        <title>Genome analysis of Parmales, the sister group of diatoms, reveals the evolutionary specialization of diatoms from phago-mixotrophs to photoautotrophs.</title>
        <authorList>
            <person name="Ban H."/>
            <person name="Sato S."/>
            <person name="Yoshikawa S."/>
            <person name="Yamada K."/>
            <person name="Nakamura Y."/>
            <person name="Ichinomiya M."/>
            <person name="Sato N."/>
            <person name="Blanc-Mathieu R."/>
            <person name="Endo H."/>
            <person name="Kuwata A."/>
            <person name="Ogata H."/>
        </authorList>
    </citation>
    <scope>NUCLEOTIDE SEQUENCE [LARGE SCALE GENOMIC DNA]</scope>
    <source>
        <strain evidence="4">NIES 3701</strain>
    </source>
</reference>
<accession>A0A9W7C4U5</accession>
<feature type="transmembrane region" description="Helical" evidence="2">
    <location>
        <begin position="53"/>
        <end position="75"/>
    </location>
</feature>
<dbReference type="Proteomes" id="UP001165085">
    <property type="component" value="Unassembled WGS sequence"/>
</dbReference>
<dbReference type="AlphaFoldDB" id="A0A9W7C4U5"/>
<feature type="transmembrane region" description="Helical" evidence="2">
    <location>
        <begin position="529"/>
        <end position="548"/>
    </location>
</feature>
<feature type="transmembrane region" description="Helical" evidence="2">
    <location>
        <begin position="490"/>
        <end position="509"/>
    </location>
</feature>
<evidence type="ECO:0000256" key="2">
    <source>
        <dbReference type="SAM" id="Phobius"/>
    </source>
</evidence>
<feature type="transmembrane region" description="Helical" evidence="2">
    <location>
        <begin position="278"/>
        <end position="297"/>
    </location>
</feature>
<comment type="caution">
    <text evidence="3">The sequence shown here is derived from an EMBL/GenBank/DDBJ whole genome shotgun (WGS) entry which is preliminary data.</text>
</comment>
<organism evidence="3 4">
    <name type="scientific">Triparma strigata</name>
    <dbReference type="NCBI Taxonomy" id="1606541"/>
    <lineage>
        <taxon>Eukaryota</taxon>
        <taxon>Sar</taxon>
        <taxon>Stramenopiles</taxon>
        <taxon>Ochrophyta</taxon>
        <taxon>Bolidophyceae</taxon>
        <taxon>Parmales</taxon>
        <taxon>Triparmaceae</taxon>
        <taxon>Triparma</taxon>
    </lineage>
</organism>
<feature type="transmembrane region" description="Helical" evidence="2">
    <location>
        <begin position="1020"/>
        <end position="1042"/>
    </location>
</feature>
<evidence type="ECO:0000313" key="3">
    <source>
        <dbReference type="EMBL" id="GMH98258.1"/>
    </source>
</evidence>
<feature type="region of interest" description="Disordered" evidence="1">
    <location>
        <begin position="762"/>
        <end position="799"/>
    </location>
</feature>
<dbReference type="OrthoDB" id="195300at2759"/>
<feature type="transmembrane region" description="Helical" evidence="2">
    <location>
        <begin position="395"/>
        <end position="415"/>
    </location>
</feature>
<evidence type="ECO:0000313" key="4">
    <source>
        <dbReference type="Proteomes" id="UP001165085"/>
    </source>
</evidence>
<keyword evidence="4" id="KW-1185">Reference proteome</keyword>
<feature type="transmembrane region" description="Helical" evidence="2">
    <location>
        <begin position="81"/>
        <end position="100"/>
    </location>
</feature>
<feature type="transmembrane region" description="Helical" evidence="2">
    <location>
        <begin position="248"/>
        <end position="266"/>
    </location>
</feature>
<feature type="transmembrane region" description="Helical" evidence="2">
    <location>
        <begin position="943"/>
        <end position="961"/>
    </location>
</feature>
<feature type="transmembrane region" description="Helical" evidence="2">
    <location>
        <begin position="458"/>
        <end position="478"/>
    </location>
</feature>
<feature type="transmembrane region" description="Helical" evidence="2">
    <location>
        <begin position="427"/>
        <end position="446"/>
    </location>
</feature>
<feature type="transmembrane region" description="Helical" evidence="2">
    <location>
        <begin position="821"/>
        <end position="840"/>
    </location>
</feature>
<feature type="transmembrane region" description="Helical" evidence="2">
    <location>
        <begin position="611"/>
        <end position="635"/>
    </location>
</feature>
<keyword evidence="2" id="KW-0472">Membrane</keyword>
<feature type="transmembrane region" description="Helical" evidence="2">
    <location>
        <begin position="1062"/>
        <end position="1079"/>
    </location>
</feature>
<feature type="region of interest" description="Disordered" evidence="1">
    <location>
        <begin position="711"/>
        <end position="735"/>
    </location>
</feature>
<protein>
    <submittedName>
        <fullName evidence="3">Uncharacterized protein</fullName>
    </submittedName>
</protein>
<feature type="compositionally biased region" description="Basic residues" evidence="1">
    <location>
        <begin position="774"/>
        <end position="787"/>
    </location>
</feature>
<keyword evidence="2" id="KW-0812">Transmembrane</keyword>
<feature type="transmembrane region" description="Helical" evidence="2">
    <location>
        <begin position="370"/>
        <end position="389"/>
    </location>
</feature>
<keyword evidence="2" id="KW-1133">Transmembrane helix</keyword>
<feature type="compositionally biased region" description="Polar residues" evidence="1">
    <location>
        <begin position="788"/>
        <end position="799"/>
    </location>
</feature>
<gene>
    <name evidence="3" type="ORF">TrST_g971</name>
</gene>
<feature type="transmembrane region" description="Helical" evidence="2">
    <location>
        <begin position="582"/>
        <end position="599"/>
    </location>
</feature>
<feature type="transmembrane region" description="Helical" evidence="2">
    <location>
        <begin position="852"/>
        <end position="869"/>
    </location>
</feature>
<feature type="transmembrane region" description="Helical" evidence="2">
    <location>
        <begin position="981"/>
        <end position="1008"/>
    </location>
</feature>
<name>A0A9W7C4U5_9STRA</name>
<feature type="transmembrane region" description="Helical" evidence="2">
    <location>
        <begin position="26"/>
        <end position="46"/>
    </location>
</feature>
<proteinExistence type="predicted"/>
<sequence length="1138" mass="127452">MTSPALPHAPLPPTSLRHLVKVARPYLVYLFLQTFFMLPSAILWACGYRLFRYLTMVFGPIAILTACQLWVTGIYHKSPTAWEWSVVVIGVSCIFASATCTFMDRAPRRSKILAVFTCLCTRMMVKIMISARHSLHMLSDQKKAMHLRKIVFLGGVAAMIPILFLTLESIGCIFEVDDLLSIRRPANPTRLNRFDDEIWSRCSAVFVPNYTMGCHIALLQAAVVFYAPFAEWTFHDLVKFKLEKRVQIQITLVSFATVTSLFTFGIKEEDGGMVPPKALQMSNLIFLFWVWIGFLQASSLFTRANMVAWTIPSTTPTKCRDRLIIKAKKLHNKWNSLLFYLIDSVYRLMDCSPISLSTTEDFELAPIYRIYIGFFCVANFVLHLMFPVLKEPKLVWYACCAVPAFMTSEAVYFCAAPRRPGFPLRESIIFLLFPASFFVTAIGHYVTDYWTEKVSQNLLISAGSLLFFPLALKLRYELGNLDDSLLTEHIHNGVFAGMANFMGMTFFLAEGFGCLLGRSTIDEIDANCGGIVFPAFGCAANIGAMLIYKLGFGIFDKAILNSNTTTADVMKFNLSLREKSQMALKLLAAVLCLFLFGNATEGPVTTTLNFMVLTIAMSWIACFVSQAFSIISFVAKARLREKLEKEEIAFESGNRQSLADLEHNENGGNENNADSKLPFRRYLREAVSLIQEQLSQTRQLTSGCCGKCLCLTQDTEPDEPPPPQPPKKKGRRESAVDSLFRTTFSAADGDSSPPTVLVPTRLSRQEKSSNPMAAKKHGLQVVKRKTNSKSPTALETLHSSGDSEDRIHLTQVVSVSRYIRALLFIPVVVLSALWLCMVFIGEHDVNQNFGWLAYQWNGYAISSTIVIWTSKVRKPYMLLETVTFCYWPLMLICIDIERNGEFGKDWLLIPRLLVLFCSWLLAKTIRSALANLDDKVLSAHLQKVVWGGGLSALTPIAYVSMKGSTCVLTNWNSKDLDQDCGGVVAPLLGVAFHLTAFFGYGVCFGPFMKFDTKDLLELKVSWVIKLHVMFIALASIIAIFLFGQQREDSGVGNFVWLLSDTVQYGWFMVVVTGVWEFLVKQHCVCGKRAGSEEEDDDDNDIELPAVVVRDTETDDDLVEGDGNKILSGEGIFMSPGMY</sequence>
<evidence type="ECO:0000256" key="1">
    <source>
        <dbReference type="SAM" id="MobiDB-lite"/>
    </source>
</evidence>